<protein>
    <submittedName>
        <fullName evidence="1">Uncharacterized protein</fullName>
    </submittedName>
</protein>
<keyword evidence="2" id="KW-1185">Reference proteome</keyword>
<dbReference type="AlphaFoldDB" id="A0A9D4IJ00"/>
<sequence>MILSSINCTTSLTSLSSQNLKPGTPLTSYDTASIPSGSQPLTIASTSAKSGGATSTIAFGVSIVEEAVPRSDV</sequence>
<reference evidence="1" key="1">
    <citation type="journal article" date="2019" name="bioRxiv">
        <title>The Genome of the Zebra Mussel, Dreissena polymorpha: A Resource for Invasive Species Research.</title>
        <authorList>
            <person name="McCartney M.A."/>
            <person name="Auch B."/>
            <person name="Kono T."/>
            <person name="Mallez S."/>
            <person name="Zhang Y."/>
            <person name="Obille A."/>
            <person name="Becker A."/>
            <person name="Abrahante J.E."/>
            <person name="Garbe J."/>
            <person name="Badalamenti J.P."/>
            <person name="Herman A."/>
            <person name="Mangelson H."/>
            <person name="Liachko I."/>
            <person name="Sullivan S."/>
            <person name="Sone E.D."/>
            <person name="Koren S."/>
            <person name="Silverstein K.A.T."/>
            <person name="Beckman K.B."/>
            <person name="Gohl D.M."/>
        </authorList>
    </citation>
    <scope>NUCLEOTIDE SEQUENCE</scope>
    <source>
        <strain evidence="1">Duluth1</strain>
        <tissue evidence="1">Whole animal</tissue>
    </source>
</reference>
<evidence type="ECO:0000313" key="2">
    <source>
        <dbReference type="Proteomes" id="UP000828390"/>
    </source>
</evidence>
<proteinExistence type="predicted"/>
<reference evidence="1" key="2">
    <citation type="submission" date="2020-11" db="EMBL/GenBank/DDBJ databases">
        <authorList>
            <person name="McCartney M.A."/>
            <person name="Auch B."/>
            <person name="Kono T."/>
            <person name="Mallez S."/>
            <person name="Becker A."/>
            <person name="Gohl D.M."/>
            <person name="Silverstein K.A.T."/>
            <person name="Koren S."/>
            <person name="Bechman K.B."/>
            <person name="Herman A."/>
            <person name="Abrahante J.E."/>
            <person name="Garbe J."/>
        </authorList>
    </citation>
    <scope>NUCLEOTIDE SEQUENCE</scope>
    <source>
        <strain evidence="1">Duluth1</strain>
        <tissue evidence="1">Whole animal</tissue>
    </source>
</reference>
<evidence type="ECO:0000313" key="1">
    <source>
        <dbReference type="EMBL" id="KAH3774307.1"/>
    </source>
</evidence>
<dbReference type="Proteomes" id="UP000828390">
    <property type="component" value="Unassembled WGS sequence"/>
</dbReference>
<comment type="caution">
    <text evidence="1">The sequence shown here is derived from an EMBL/GenBank/DDBJ whole genome shotgun (WGS) entry which is preliminary data.</text>
</comment>
<gene>
    <name evidence="1" type="ORF">DPMN_175686</name>
</gene>
<dbReference type="EMBL" id="JAIWYP010000009">
    <property type="protein sequence ID" value="KAH3774307.1"/>
    <property type="molecule type" value="Genomic_DNA"/>
</dbReference>
<organism evidence="1 2">
    <name type="scientific">Dreissena polymorpha</name>
    <name type="common">Zebra mussel</name>
    <name type="synonym">Mytilus polymorpha</name>
    <dbReference type="NCBI Taxonomy" id="45954"/>
    <lineage>
        <taxon>Eukaryota</taxon>
        <taxon>Metazoa</taxon>
        <taxon>Spiralia</taxon>
        <taxon>Lophotrochozoa</taxon>
        <taxon>Mollusca</taxon>
        <taxon>Bivalvia</taxon>
        <taxon>Autobranchia</taxon>
        <taxon>Heteroconchia</taxon>
        <taxon>Euheterodonta</taxon>
        <taxon>Imparidentia</taxon>
        <taxon>Neoheterodontei</taxon>
        <taxon>Myida</taxon>
        <taxon>Dreissenoidea</taxon>
        <taxon>Dreissenidae</taxon>
        <taxon>Dreissena</taxon>
    </lineage>
</organism>
<name>A0A9D4IJ00_DREPO</name>
<accession>A0A9D4IJ00</accession>